<dbReference type="GO" id="GO:0046872">
    <property type="term" value="F:metal ion binding"/>
    <property type="evidence" value="ECO:0007669"/>
    <property type="project" value="UniProtKB-KW"/>
</dbReference>
<evidence type="ECO:0000256" key="4">
    <source>
        <dbReference type="ARBA" id="ARBA00022723"/>
    </source>
</evidence>
<keyword evidence="5" id="KW-0460">Magnesium</keyword>
<dbReference type="PANTHER" id="PTHR43281:SF1">
    <property type="entry name" value="FARNESYL DIPHOSPHATE SYNTHASE"/>
    <property type="match status" value="1"/>
</dbReference>
<keyword evidence="3" id="KW-0808">Transferase</keyword>
<dbReference type="InterPro" id="IPR000092">
    <property type="entry name" value="Polyprenyl_synt"/>
</dbReference>
<dbReference type="PROSITE" id="PS00723">
    <property type="entry name" value="POLYPRENYL_SYNTHASE_1"/>
    <property type="match status" value="1"/>
</dbReference>
<dbReference type="GO" id="GO:0004659">
    <property type="term" value="F:prenyltransferase activity"/>
    <property type="evidence" value="ECO:0007669"/>
    <property type="project" value="InterPro"/>
</dbReference>
<proteinExistence type="inferred from homology"/>
<dbReference type="Gene3D" id="1.10.600.10">
    <property type="entry name" value="Farnesyl Diphosphate Synthase"/>
    <property type="match status" value="1"/>
</dbReference>
<dbReference type="PANTHER" id="PTHR43281">
    <property type="entry name" value="FARNESYL DIPHOSPHATE SYNTHASE"/>
    <property type="match status" value="1"/>
</dbReference>
<name>A0A9X2ML91_9BACL</name>
<protein>
    <submittedName>
        <fullName evidence="7">Polyprenyl synthetase family protein</fullName>
    </submittedName>
</protein>
<dbReference type="AlphaFoldDB" id="A0A9X2ML91"/>
<keyword evidence="4" id="KW-0479">Metal-binding</keyword>
<dbReference type="Proteomes" id="UP001141950">
    <property type="component" value="Unassembled WGS sequence"/>
</dbReference>
<comment type="cofactor">
    <cofactor evidence="1">
        <name>Mg(2+)</name>
        <dbReference type="ChEBI" id="CHEBI:18420"/>
    </cofactor>
</comment>
<dbReference type="SFLD" id="SFLDS00005">
    <property type="entry name" value="Isoprenoid_Synthase_Type_I"/>
    <property type="match status" value="1"/>
</dbReference>
<organism evidence="7 8">
    <name type="scientific">Paenibacillus soyae</name>
    <dbReference type="NCBI Taxonomy" id="2969249"/>
    <lineage>
        <taxon>Bacteria</taxon>
        <taxon>Bacillati</taxon>
        <taxon>Bacillota</taxon>
        <taxon>Bacilli</taxon>
        <taxon>Bacillales</taxon>
        <taxon>Paenibacillaceae</taxon>
        <taxon>Paenibacillus</taxon>
    </lineage>
</organism>
<evidence type="ECO:0000313" key="8">
    <source>
        <dbReference type="Proteomes" id="UP001141950"/>
    </source>
</evidence>
<dbReference type="GO" id="GO:0008299">
    <property type="term" value="P:isoprenoid biosynthetic process"/>
    <property type="evidence" value="ECO:0007669"/>
    <property type="project" value="UniProtKB-KW"/>
</dbReference>
<comment type="similarity">
    <text evidence="2">Belongs to the FPP/GGPP synthase family.</text>
</comment>
<evidence type="ECO:0000256" key="2">
    <source>
        <dbReference type="ARBA" id="ARBA00006706"/>
    </source>
</evidence>
<dbReference type="InterPro" id="IPR033749">
    <property type="entry name" value="Polyprenyl_synt_CS"/>
</dbReference>
<evidence type="ECO:0000256" key="6">
    <source>
        <dbReference type="ARBA" id="ARBA00023229"/>
    </source>
</evidence>
<comment type="caution">
    <text evidence="7">The sequence shown here is derived from an EMBL/GenBank/DDBJ whole genome shotgun (WGS) entry which is preliminary data.</text>
</comment>
<reference evidence="7" key="1">
    <citation type="submission" date="2022-08" db="EMBL/GenBank/DDBJ databases">
        <title>The genomic sequence of strain Paenibacillus sp. SCIV0701.</title>
        <authorList>
            <person name="Zhao H."/>
        </authorList>
    </citation>
    <scope>NUCLEOTIDE SEQUENCE</scope>
    <source>
        <strain evidence="7">SCIV0701</strain>
    </source>
</reference>
<dbReference type="EMBL" id="JANIPJ010000002">
    <property type="protein sequence ID" value="MCR2802721.1"/>
    <property type="molecule type" value="Genomic_DNA"/>
</dbReference>
<dbReference type="Pfam" id="PF00348">
    <property type="entry name" value="polyprenyl_synt"/>
    <property type="match status" value="1"/>
</dbReference>
<evidence type="ECO:0000256" key="5">
    <source>
        <dbReference type="ARBA" id="ARBA00022842"/>
    </source>
</evidence>
<accession>A0A9X2ML91</accession>
<keyword evidence="8" id="KW-1185">Reference proteome</keyword>
<dbReference type="SUPFAM" id="SSF48576">
    <property type="entry name" value="Terpenoid synthases"/>
    <property type="match status" value="2"/>
</dbReference>
<dbReference type="CDD" id="cd00685">
    <property type="entry name" value="Trans_IPPS_HT"/>
    <property type="match status" value="1"/>
</dbReference>
<sequence length="796" mass="91076">MIIEITDQAGAWYQQAERKAAEYFESLYKQVMDQSYVTNLTQDFAQWSKQHVRNQTWISLYSRVNKKPSSKHYHLYLRWLERRGELDDYLDRSVSYMYMRDLGKTLDSSDTAVRIQRLVGFIKKHMIESSGPGEGELPAFLSLAGVYRWAKKEGVEEAAIWVIHKLKTVGSHIPDGMSADHGIRKLIKIIIGVVLHVIEDMDDDVPQEERSRRLDAAIRLGYSYGLTYPFIDDLLDSGVLNPEEKIMYSQMIRTTLLQGSVPAFHRQSWSEANADLIGFVHSELGEAFDYMKRHQSAETRQTFFEQSYVFFESQDVDRVKQLSNASYRNEELFLPIIIKSASSRLIVRSVIGAAVDEGFDHRTFYYGIYNQLADDFADMHDDLRDGAVTPYTYYWTYQGTREDLINPFELYWTVISHLIHDVYHSDAKARDVILNRAINGLKRSQERLGKDKYAEMMAVFAPRDSDFHQLLEQMASKADRVEFFDKLLRDQMIHMLRNDRTEKAQFKETVRAVRNQLKGLMPIPVPGEELPVRESLIEAANYSLEGSGKRLRPIMAWVMGVSEYGLPESSIAPLVRSLEYMHTASLIFDDLPSQDNAASRRGRPTLHEIHDSATAELTGLFMIQKAMEEQSSLTSFDPKAVLSLIHYSSRRAADMCRGQAMDLGSRGKTLTLEQLNTICFYKTGIAFEASLVMPAILAQAPEAEIELLKSYAYHAGIAFQIKDDLLDLEGSLQLLGKPAGKDAENNNSTFVTLLGREGASKAMWEHYCLASEVLHKMPRRSAFLHHLLDYLINRDY</sequence>
<keyword evidence="6" id="KW-0414">Isoprene biosynthesis</keyword>
<dbReference type="RefSeq" id="WP_257443340.1">
    <property type="nucleotide sequence ID" value="NZ_JANIPJ010000002.1"/>
</dbReference>
<dbReference type="InterPro" id="IPR008949">
    <property type="entry name" value="Isoprenoid_synthase_dom_sf"/>
</dbReference>
<gene>
    <name evidence="7" type="ORF">NQZ67_02390</name>
</gene>
<evidence type="ECO:0000313" key="7">
    <source>
        <dbReference type="EMBL" id="MCR2802721.1"/>
    </source>
</evidence>
<evidence type="ECO:0000256" key="3">
    <source>
        <dbReference type="ARBA" id="ARBA00022679"/>
    </source>
</evidence>
<evidence type="ECO:0000256" key="1">
    <source>
        <dbReference type="ARBA" id="ARBA00001946"/>
    </source>
</evidence>